<dbReference type="AlphaFoldDB" id="A0A554LJ01"/>
<name>A0A554LJ01_9BACT</name>
<evidence type="ECO:0000313" key="3">
    <source>
        <dbReference type="Proteomes" id="UP000315689"/>
    </source>
</evidence>
<evidence type="ECO:0000259" key="1">
    <source>
        <dbReference type="Pfam" id="PF03819"/>
    </source>
</evidence>
<dbReference type="Proteomes" id="UP000315689">
    <property type="component" value="Unassembled WGS sequence"/>
</dbReference>
<sequence length="153" mass="17379">MLRFRSTAFRSPSYNKGYTVQPSARASPKFFFHFVSEKLRISLTLGKIARSARNFAQWAAASPRYALPLAPRATSHNCHIKKLKAVLDKNRDQLEDDIGDIYWFLALLANGSNINMDEAIDKVIKKNEARFPASDVKSNHTNLYLGGKDKQYK</sequence>
<dbReference type="SUPFAM" id="SSF101386">
    <property type="entry name" value="all-alpha NTP pyrophosphatases"/>
    <property type="match status" value="1"/>
</dbReference>
<evidence type="ECO:0000313" key="2">
    <source>
        <dbReference type="EMBL" id="TSC92619.1"/>
    </source>
</evidence>
<organism evidence="2 3">
    <name type="scientific">Candidatus Berkelbacteria bacterium Licking1014_7</name>
    <dbReference type="NCBI Taxonomy" id="2017147"/>
    <lineage>
        <taxon>Bacteria</taxon>
        <taxon>Candidatus Berkelbacteria</taxon>
    </lineage>
</organism>
<comment type="caution">
    <text evidence="2">The sequence shown here is derived from an EMBL/GenBank/DDBJ whole genome shotgun (WGS) entry which is preliminary data.</text>
</comment>
<protein>
    <recommendedName>
        <fullName evidence="1">NTP pyrophosphohydrolase MazG-like domain-containing protein</fullName>
    </recommendedName>
</protein>
<proteinExistence type="predicted"/>
<dbReference type="InterPro" id="IPR004518">
    <property type="entry name" value="MazG-like_dom"/>
</dbReference>
<dbReference type="Gene3D" id="1.10.287.1080">
    <property type="entry name" value="MazG-like"/>
    <property type="match status" value="1"/>
</dbReference>
<gene>
    <name evidence="2" type="ORF">CEN89_549</name>
</gene>
<feature type="domain" description="NTP pyrophosphohydrolase MazG-like" evidence="1">
    <location>
        <begin position="84"/>
        <end position="132"/>
    </location>
</feature>
<accession>A0A554LJ01</accession>
<dbReference type="EMBL" id="VMGK01000018">
    <property type="protein sequence ID" value="TSC92619.1"/>
    <property type="molecule type" value="Genomic_DNA"/>
</dbReference>
<dbReference type="Pfam" id="PF03819">
    <property type="entry name" value="MazG"/>
    <property type="match status" value="1"/>
</dbReference>
<reference evidence="2 3" key="1">
    <citation type="submission" date="2017-07" db="EMBL/GenBank/DDBJ databases">
        <title>Mechanisms for carbon and nitrogen cycling indicate functional differentiation within the Candidate Phyla Radiation.</title>
        <authorList>
            <person name="Danczak R.E."/>
            <person name="Johnston M.D."/>
            <person name="Kenah C."/>
            <person name="Slattery M."/>
            <person name="Wrighton K.C."/>
            <person name="Wilkins M.J."/>
        </authorList>
    </citation>
    <scope>NUCLEOTIDE SEQUENCE [LARGE SCALE GENOMIC DNA]</scope>
    <source>
        <strain evidence="2">Licking1014_7</strain>
    </source>
</reference>